<dbReference type="InterPro" id="IPR012910">
    <property type="entry name" value="Plug_dom"/>
</dbReference>
<keyword evidence="6 11" id="KW-0798">TonB box</keyword>
<evidence type="ECO:0000256" key="4">
    <source>
        <dbReference type="ARBA" id="ARBA00022692"/>
    </source>
</evidence>
<feature type="domain" description="TonB-dependent receptor plug" evidence="14">
    <location>
        <begin position="140"/>
        <end position="223"/>
    </location>
</feature>
<evidence type="ECO:0000256" key="5">
    <source>
        <dbReference type="ARBA" id="ARBA00022729"/>
    </source>
</evidence>
<evidence type="ECO:0000256" key="2">
    <source>
        <dbReference type="ARBA" id="ARBA00022448"/>
    </source>
</evidence>
<comment type="caution">
    <text evidence="15">The sequence shown here is derived from an EMBL/GenBank/DDBJ whole genome shotgun (WGS) entry which is preliminary data.</text>
</comment>
<dbReference type="Pfam" id="PF00593">
    <property type="entry name" value="TonB_dep_Rec_b-barrel"/>
    <property type="match status" value="1"/>
</dbReference>
<evidence type="ECO:0000259" key="14">
    <source>
        <dbReference type="Pfam" id="PF07715"/>
    </source>
</evidence>
<dbReference type="PANTHER" id="PTHR30069">
    <property type="entry name" value="TONB-DEPENDENT OUTER MEMBRANE RECEPTOR"/>
    <property type="match status" value="1"/>
</dbReference>
<keyword evidence="8 15" id="KW-0675">Receptor</keyword>
<dbReference type="GO" id="GO:0009279">
    <property type="term" value="C:cell outer membrane"/>
    <property type="evidence" value="ECO:0007669"/>
    <property type="project" value="UniProtKB-SubCell"/>
</dbReference>
<evidence type="ECO:0000313" key="16">
    <source>
        <dbReference type="Proteomes" id="UP001139199"/>
    </source>
</evidence>
<name>A0A9X1I2T4_9FLAO</name>
<dbReference type="AlphaFoldDB" id="A0A9X1I2T4"/>
<keyword evidence="16" id="KW-1185">Reference proteome</keyword>
<gene>
    <name evidence="15" type="ORF">LG649_14265</name>
</gene>
<dbReference type="RefSeq" id="WP_226544498.1">
    <property type="nucleotide sequence ID" value="NZ_JAJAPW010000007.1"/>
</dbReference>
<proteinExistence type="inferred from homology"/>
<evidence type="ECO:0000256" key="8">
    <source>
        <dbReference type="ARBA" id="ARBA00023170"/>
    </source>
</evidence>
<keyword evidence="3 10" id="KW-1134">Transmembrane beta strand</keyword>
<evidence type="ECO:0000259" key="13">
    <source>
        <dbReference type="Pfam" id="PF00593"/>
    </source>
</evidence>
<evidence type="ECO:0000256" key="1">
    <source>
        <dbReference type="ARBA" id="ARBA00004571"/>
    </source>
</evidence>
<dbReference type="PROSITE" id="PS52016">
    <property type="entry name" value="TONB_DEPENDENT_REC_3"/>
    <property type="match status" value="1"/>
</dbReference>
<accession>A0A9X1I2T4</accession>
<dbReference type="InterPro" id="IPR037066">
    <property type="entry name" value="Plug_dom_sf"/>
</dbReference>
<dbReference type="InterPro" id="IPR000531">
    <property type="entry name" value="Beta-barrel_TonB"/>
</dbReference>
<dbReference type="EMBL" id="JAJAPW010000007">
    <property type="protein sequence ID" value="MCB4800015.1"/>
    <property type="molecule type" value="Genomic_DNA"/>
</dbReference>
<dbReference type="SUPFAM" id="SSF56935">
    <property type="entry name" value="Porins"/>
    <property type="match status" value="1"/>
</dbReference>
<dbReference type="Pfam" id="PF07715">
    <property type="entry name" value="Plug"/>
    <property type="match status" value="1"/>
</dbReference>
<dbReference type="InterPro" id="IPR039426">
    <property type="entry name" value="TonB-dep_rcpt-like"/>
</dbReference>
<evidence type="ECO:0000256" key="12">
    <source>
        <dbReference type="SAM" id="SignalP"/>
    </source>
</evidence>
<dbReference type="Proteomes" id="UP001139199">
    <property type="component" value="Unassembled WGS sequence"/>
</dbReference>
<evidence type="ECO:0000256" key="6">
    <source>
        <dbReference type="ARBA" id="ARBA00023077"/>
    </source>
</evidence>
<dbReference type="Gene3D" id="2.170.130.10">
    <property type="entry name" value="TonB-dependent receptor, plug domain"/>
    <property type="match status" value="1"/>
</dbReference>
<dbReference type="PANTHER" id="PTHR30069:SF29">
    <property type="entry name" value="HEMOGLOBIN AND HEMOGLOBIN-HAPTOGLOBIN-BINDING PROTEIN 1-RELATED"/>
    <property type="match status" value="1"/>
</dbReference>
<dbReference type="Gene3D" id="2.60.40.1120">
    <property type="entry name" value="Carboxypeptidase-like, regulatory domain"/>
    <property type="match status" value="1"/>
</dbReference>
<dbReference type="GO" id="GO:0044718">
    <property type="term" value="P:siderophore transmembrane transport"/>
    <property type="evidence" value="ECO:0007669"/>
    <property type="project" value="TreeGrafter"/>
</dbReference>
<evidence type="ECO:0000256" key="3">
    <source>
        <dbReference type="ARBA" id="ARBA00022452"/>
    </source>
</evidence>
<dbReference type="InterPro" id="IPR036942">
    <property type="entry name" value="Beta-barrel_TonB_sf"/>
</dbReference>
<reference evidence="15" key="1">
    <citation type="submission" date="2021-10" db="EMBL/GenBank/DDBJ databases">
        <title>Tamlana sargassums sp. nov., and Tamlana laminarinivorans sp. nov., two new bacteria isolated from the brown alga.</title>
        <authorList>
            <person name="Li J."/>
        </authorList>
    </citation>
    <scope>NUCLEOTIDE SEQUENCE</scope>
    <source>
        <strain evidence="15">PT2-4</strain>
    </source>
</reference>
<feature type="signal peptide" evidence="12">
    <location>
        <begin position="1"/>
        <end position="19"/>
    </location>
</feature>
<evidence type="ECO:0000313" key="15">
    <source>
        <dbReference type="EMBL" id="MCB4800015.1"/>
    </source>
</evidence>
<keyword evidence="9 10" id="KW-0998">Cell outer membrane</keyword>
<evidence type="ECO:0000256" key="7">
    <source>
        <dbReference type="ARBA" id="ARBA00023136"/>
    </source>
</evidence>
<dbReference type="Gene3D" id="2.40.170.20">
    <property type="entry name" value="TonB-dependent receptor, beta-barrel domain"/>
    <property type="match status" value="1"/>
</dbReference>
<evidence type="ECO:0000256" key="9">
    <source>
        <dbReference type="ARBA" id="ARBA00023237"/>
    </source>
</evidence>
<evidence type="ECO:0000256" key="10">
    <source>
        <dbReference type="PROSITE-ProRule" id="PRU01360"/>
    </source>
</evidence>
<keyword evidence="5 12" id="KW-0732">Signal</keyword>
<protein>
    <submittedName>
        <fullName evidence="15">TonB-dependent receptor</fullName>
    </submittedName>
</protein>
<dbReference type="SUPFAM" id="SSF49464">
    <property type="entry name" value="Carboxypeptidase regulatory domain-like"/>
    <property type="match status" value="1"/>
</dbReference>
<comment type="subcellular location">
    <subcellularLocation>
        <location evidence="1 10">Cell outer membrane</location>
        <topology evidence="1 10">Multi-pass membrane protein</topology>
    </subcellularLocation>
</comment>
<dbReference type="Pfam" id="PF13715">
    <property type="entry name" value="CarbopepD_reg_2"/>
    <property type="match status" value="1"/>
</dbReference>
<keyword evidence="2 10" id="KW-0813">Transport</keyword>
<sequence length="781" mass="88688">MTKYLYILLLCSWGQISFAQNAELNGVVLDNEGEPLINATVFFKNTSNATYTDFDGKYKLKSVSGTYTLVCSAVGYLKQNITVVLNENEAKTINFNLEVDPDYALDDVVIIGKSEVRKIEESGFNAVAIDAKPFHNATVGMSELLERASGVKIQEVGGLGSETNVTINGLSGRHVRFFIDGMPMDAMSSAFQINNIPINLAERVEVYKGVVPVNFGSDALGGAINIVTKKAEGSYVDASYSYGSFNTHRSFVNAGYTSKSGFTAQISAFQNYSDNDYYVDATIKDFETNLLSQETQSVRRFHDVYHNETVIAKIGLVNKPFADQLLFGFSLGHEYDEIQHPAYLNLAFGEKYQTSTLIMPSFLYKKDDLFIKNLDFSFAANYNFGGGHNYDLSDREYNWLGEWETSKSLGESNYSDFIYEDNNGTINFNLDYQINETHKLTVNNIYNFFSREADERKAEDDYINDEPRVNNRTVLGVGLTSDFSSKFSTSVFGKVYSYHASALLNLSQQNGIDNFEIVTNGDTKFGYGFTTTYFLNDNLQLKANFENTCRLPVSDELFGAVFGFYVANFDLKPETSRNYNLGFNYNANISNSSVLGFDVNAFYRYTSDYIRLNITYSQGEGTYENTELVKTPGIDMEMRYSYKSRFTSGVSFSYLEPKNYTEGSTYYKSTLPNQPTMFGQFNASYFVNNFWLDQSKLSFNYTLQYVDSFLYDYDAYQASNRAEVPEQVSHDFFLTYSWKRGKYNLSLDCKNILDEKLYDNYSLQKPGRSFSVKLRYFLDKL</sequence>
<dbReference type="InterPro" id="IPR008969">
    <property type="entry name" value="CarboxyPept-like_regulatory"/>
</dbReference>
<organism evidence="15 16">
    <name type="scientific">Neotamlana laminarinivorans</name>
    <dbReference type="NCBI Taxonomy" id="2883124"/>
    <lineage>
        <taxon>Bacteria</taxon>
        <taxon>Pseudomonadati</taxon>
        <taxon>Bacteroidota</taxon>
        <taxon>Flavobacteriia</taxon>
        <taxon>Flavobacteriales</taxon>
        <taxon>Flavobacteriaceae</taxon>
        <taxon>Neotamlana</taxon>
    </lineage>
</organism>
<comment type="similarity">
    <text evidence="10 11">Belongs to the TonB-dependent receptor family.</text>
</comment>
<evidence type="ECO:0000256" key="11">
    <source>
        <dbReference type="RuleBase" id="RU003357"/>
    </source>
</evidence>
<keyword evidence="4 10" id="KW-0812">Transmembrane</keyword>
<keyword evidence="7 10" id="KW-0472">Membrane</keyword>
<feature type="chain" id="PRO_5040949146" evidence="12">
    <location>
        <begin position="20"/>
        <end position="781"/>
    </location>
</feature>
<dbReference type="GO" id="GO:0015344">
    <property type="term" value="F:siderophore uptake transmembrane transporter activity"/>
    <property type="evidence" value="ECO:0007669"/>
    <property type="project" value="TreeGrafter"/>
</dbReference>
<feature type="domain" description="TonB-dependent receptor-like beta-barrel" evidence="13">
    <location>
        <begin position="348"/>
        <end position="752"/>
    </location>
</feature>